<feature type="region of interest" description="Disordered" evidence="1">
    <location>
        <begin position="17"/>
        <end position="48"/>
    </location>
</feature>
<organism evidence="2 3">
    <name type="scientific">Trifolium medium</name>
    <dbReference type="NCBI Taxonomy" id="97028"/>
    <lineage>
        <taxon>Eukaryota</taxon>
        <taxon>Viridiplantae</taxon>
        <taxon>Streptophyta</taxon>
        <taxon>Embryophyta</taxon>
        <taxon>Tracheophyta</taxon>
        <taxon>Spermatophyta</taxon>
        <taxon>Magnoliopsida</taxon>
        <taxon>eudicotyledons</taxon>
        <taxon>Gunneridae</taxon>
        <taxon>Pentapetalae</taxon>
        <taxon>rosids</taxon>
        <taxon>fabids</taxon>
        <taxon>Fabales</taxon>
        <taxon>Fabaceae</taxon>
        <taxon>Papilionoideae</taxon>
        <taxon>50 kb inversion clade</taxon>
        <taxon>NPAAA clade</taxon>
        <taxon>Hologalegina</taxon>
        <taxon>IRL clade</taxon>
        <taxon>Trifolieae</taxon>
        <taxon>Trifolium</taxon>
    </lineage>
</organism>
<protein>
    <submittedName>
        <fullName evidence="2">Uncharacterized protein</fullName>
    </submittedName>
</protein>
<dbReference type="Proteomes" id="UP000265520">
    <property type="component" value="Unassembled WGS sequence"/>
</dbReference>
<sequence length="48" mass="5688">NLLKVVAPIWRMAEPPLKWPKSGGDGERKRRSTGEWEEDDEQIFLERH</sequence>
<reference evidence="2 3" key="1">
    <citation type="journal article" date="2018" name="Front. Plant Sci.">
        <title>Red Clover (Trifolium pratense) and Zigzag Clover (T. medium) - A Picture of Genomic Similarities and Differences.</title>
        <authorList>
            <person name="Dluhosova J."/>
            <person name="Istvanek J."/>
            <person name="Nedelnik J."/>
            <person name="Repkova J."/>
        </authorList>
    </citation>
    <scope>NUCLEOTIDE SEQUENCE [LARGE SCALE GENOMIC DNA]</scope>
    <source>
        <strain evidence="3">cv. 10/8</strain>
        <tissue evidence="2">Leaf</tissue>
    </source>
</reference>
<comment type="caution">
    <text evidence="2">The sequence shown here is derived from an EMBL/GenBank/DDBJ whole genome shotgun (WGS) entry which is preliminary data.</text>
</comment>
<proteinExistence type="predicted"/>
<evidence type="ECO:0000313" key="3">
    <source>
        <dbReference type="Proteomes" id="UP000265520"/>
    </source>
</evidence>
<feature type="compositionally biased region" description="Acidic residues" evidence="1">
    <location>
        <begin position="35"/>
        <end position="48"/>
    </location>
</feature>
<dbReference type="EMBL" id="LXQA010065800">
    <property type="protein sequence ID" value="MCI07547.1"/>
    <property type="molecule type" value="Genomic_DNA"/>
</dbReference>
<dbReference type="AlphaFoldDB" id="A0A392P6A3"/>
<feature type="compositionally biased region" description="Basic and acidic residues" evidence="1">
    <location>
        <begin position="24"/>
        <end position="34"/>
    </location>
</feature>
<name>A0A392P6A3_9FABA</name>
<accession>A0A392P6A3</accession>
<feature type="non-terminal residue" evidence="2">
    <location>
        <position position="1"/>
    </location>
</feature>
<evidence type="ECO:0000256" key="1">
    <source>
        <dbReference type="SAM" id="MobiDB-lite"/>
    </source>
</evidence>
<evidence type="ECO:0000313" key="2">
    <source>
        <dbReference type="EMBL" id="MCI07547.1"/>
    </source>
</evidence>
<keyword evidence="3" id="KW-1185">Reference proteome</keyword>